<dbReference type="AlphaFoldDB" id="A0A8S1DDE3"/>
<evidence type="ECO:0000256" key="2">
    <source>
        <dbReference type="SAM" id="Phobius"/>
    </source>
</evidence>
<dbReference type="PANTHER" id="PTHR10443:SF45">
    <property type="entry name" value="DIPEPTIDASE"/>
    <property type="match status" value="1"/>
</dbReference>
<protein>
    <recommendedName>
        <fullName evidence="1">Dipeptidase</fullName>
        <ecNumber evidence="1">3.4.13.19</ecNumber>
    </recommendedName>
</protein>
<keyword evidence="1" id="KW-0449">Lipoprotein</keyword>
<feature type="transmembrane region" description="Helical" evidence="2">
    <location>
        <begin position="7"/>
        <end position="29"/>
    </location>
</feature>
<dbReference type="GO" id="GO:0098552">
    <property type="term" value="C:side of membrane"/>
    <property type="evidence" value="ECO:0007669"/>
    <property type="project" value="UniProtKB-KW"/>
</dbReference>
<comment type="cofactor">
    <cofactor evidence="1">
        <name>Zn(2+)</name>
        <dbReference type="ChEBI" id="CHEBI:29105"/>
    </cofactor>
</comment>
<dbReference type="PANTHER" id="PTHR10443">
    <property type="entry name" value="MICROSOMAL DIPEPTIDASE"/>
    <property type="match status" value="1"/>
</dbReference>
<keyword evidence="1" id="KW-0479">Metal-binding</keyword>
<comment type="subcellular location">
    <subcellularLocation>
        <location evidence="1">Membrane</location>
        <topology evidence="1">Lipid-anchor</topology>
        <topology evidence="1">GPI-anchor</topology>
    </subcellularLocation>
</comment>
<dbReference type="OrthoDB" id="445695at2759"/>
<dbReference type="GO" id="GO:0006508">
    <property type="term" value="P:proteolysis"/>
    <property type="evidence" value="ECO:0007669"/>
    <property type="project" value="UniProtKB-KW"/>
</dbReference>
<dbReference type="SUPFAM" id="SSF51556">
    <property type="entry name" value="Metallo-dependent hydrolases"/>
    <property type="match status" value="1"/>
</dbReference>
<dbReference type="Pfam" id="PF01244">
    <property type="entry name" value="Peptidase_M19"/>
    <property type="match status" value="1"/>
</dbReference>
<name>A0A8S1DDE3_9INSE</name>
<reference evidence="3 4" key="1">
    <citation type="submission" date="2020-04" db="EMBL/GenBank/DDBJ databases">
        <authorList>
            <person name="Alioto T."/>
            <person name="Alioto T."/>
            <person name="Gomez Garrido J."/>
        </authorList>
    </citation>
    <scope>NUCLEOTIDE SEQUENCE [LARGE SCALE GENOMIC DNA]</scope>
</reference>
<comment type="catalytic activity">
    <reaction evidence="1">
        <text>an L-aminoacyl-L-amino acid + H2O = 2 an L-alpha-amino acid</text>
        <dbReference type="Rhea" id="RHEA:48940"/>
        <dbReference type="ChEBI" id="CHEBI:15377"/>
        <dbReference type="ChEBI" id="CHEBI:59869"/>
        <dbReference type="ChEBI" id="CHEBI:77460"/>
        <dbReference type="EC" id="3.4.13.19"/>
    </reaction>
</comment>
<keyword evidence="1" id="KW-0325">Glycoprotein</keyword>
<keyword evidence="1" id="KW-1015">Disulfide bond</keyword>
<keyword evidence="2" id="KW-0812">Transmembrane</keyword>
<accession>A0A8S1DDE3</accession>
<dbReference type="Gene3D" id="3.20.20.140">
    <property type="entry name" value="Metal-dependent hydrolases"/>
    <property type="match status" value="1"/>
</dbReference>
<dbReference type="GO" id="GO:0046872">
    <property type="term" value="F:metal ion binding"/>
    <property type="evidence" value="ECO:0007669"/>
    <property type="project" value="UniProtKB-UniRule"/>
</dbReference>
<proteinExistence type="inferred from homology"/>
<gene>
    <name evidence="3" type="ORF">CLODIP_2_CD00749</name>
</gene>
<dbReference type="InterPro" id="IPR008257">
    <property type="entry name" value="Pept_M19"/>
</dbReference>
<keyword evidence="1" id="KW-0224">Dipeptidase</keyword>
<keyword evidence="1" id="KW-0862">Zinc</keyword>
<comment type="subunit">
    <text evidence="1">Homodimer; disulfide-linked.</text>
</comment>
<sequence>MMKRIMIGIVSVIVVCTVTFLIIYTPFYVVQHLPEDPYSVARRALKNGPLIDGHNGLPNNLMRLLKNRLQEFDYRQNLTDDPIWGTEACANCHSDIPRLVQGLVGSMWWVAGTACETEFKDAVELTMEQIDVISRFTDQYRDVIQFSTSPSDIEYARYDSKIGSLIRIEGGHAIDNRLSVLRNYYKLGARAMTLAHNCNTPWVESSIIDEHETEDAERNSTGLSEFGLLVVKEMNRLGMIIDLTHSSLQTQMDVFNASRAPVIFSHSNAYELCTDHRNVRGDVLRLLRDTGGLVMVNFHAPSVNCSAEATIAEVAEHVNYIRNVTGIEHVGIGSLFDTTNSTVEGLEDVTKFVELFAYLASDEVNPWTELELEQLAGKNFLRVFEAVERVREEMREEMPAEDWIAEEELSNHTECITHLVDARFYFDEL</sequence>
<keyword evidence="4" id="KW-1185">Reference proteome</keyword>
<comment type="caution">
    <text evidence="3">The sequence shown here is derived from an EMBL/GenBank/DDBJ whole genome shotgun (WGS) entry which is preliminary data.</text>
</comment>
<comment type="similarity">
    <text evidence="1">Belongs to the metallo-dependent hydrolases superfamily. Peptidase M19 family.</text>
</comment>
<dbReference type="InterPro" id="IPR032466">
    <property type="entry name" value="Metal_Hydrolase"/>
</dbReference>
<keyword evidence="1" id="KW-0482">Metalloprotease</keyword>
<evidence type="ECO:0000313" key="4">
    <source>
        <dbReference type="Proteomes" id="UP000494165"/>
    </source>
</evidence>
<evidence type="ECO:0000313" key="3">
    <source>
        <dbReference type="EMBL" id="CAB3378500.1"/>
    </source>
</evidence>
<dbReference type="Proteomes" id="UP000494165">
    <property type="component" value="Unassembled WGS sequence"/>
</dbReference>
<keyword evidence="2" id="KW-1133">Transmembrane helix</keyword>
<keyword evidence="1" id="KW-0645">Protease</keyword>
<dbReference type="PROSITE" id="PS51365">
    <property type="entry name" value="RENAL_DIPEPTIDASE_2"/>
    <property type="match status" value="1"/>
</dbReference>
<keyword evidence="1" id="KW-0336">GPI-anchor</keyword>
<dbReference type="EMBL" id="CADEPI010000166">
    <property type="protein sequence ID" value="CAB3378500.1"/>
    <property type="molecule type" value="Genomic_DNA"/>
</dbReference>
<dbReference type="EC" id="3.4.13.19" evidence="1"/>
<organism evidence="3 4">
    <name type="scientific">Cloeon dipterum</name>
    <dbReference type="NCBI Taxonomy" id="197152"/>
    <lineage>
        <taxon>Eukaryota</taxon>
        <taxon>Metazoa</taxon>
        <taxon>Ecdysozoa</taxon>
        <taxon>Arthropoda</taxon>
        <taxon>Hexapoda</taxon>
        <taxon>Insecta</taxon>
        <taxon>Pterygota</taxon>
        <taxon>Palaeoptera</taxon>
        <taxon>Ephemeroptera</taxon>
        <taxon>Pisciforma</taxon>
        <taxon>Baetidae</taxon>
        <taxon>Cloeon</taxon>
    </lineage>
</organism>
<dbReference type="CDD" id="cd01301">
    <property type="entry name" value="rDP_like"/>
    <property type="match status" value="1"/>
</dbReference>
<dbReference type="GO" id="GO:0070573">
    <property type="term" value="F:metallodipeptidase activity"/>
    <property type="evidence" value="ECO:0007669"/>
    <property type="project" value="InterPro"/>
</dbReference>
<keyword evidence="1" id="KW-0378">Hydrolase</keyword>
<keyword evidence="2" id="KW-0472">Membrane</keyword>
<evidence type="ECO:0000256" key="1">
    <source>
        <dbReference type="RuleBase" id="RU341113"/>
    </source>
</evidence>